<dbReference type="PANTHER" id="PTHR43818:SF11">
    <property type="entry name" value="BCDNA.GH03377"/>
    <property type="match status" value="1"/>
</dbReference>
<proteinExistence type="predicted"/>
<feature type="domain" description="GFO/IDH/MocA-like oxidoreductase" evidence="3">
    <location>
        <begin position="137"/>
        <end position="246"/>
    </location>
</feature>
<dbReference type="Gene3D" id="3.30.360.10">
    <property type="entry name" value="Dihydrodipicolinate Reductase, domain 2"/>
    <property type="match status" value="1"/>
</dbReference>
<evidence type="ECO:0000256" key="1">
    <source>
        <dbReference type="ARBA" id="ARBA00023002"/>
    </source>
</evidence>
<protein>
    <submittedName>
        <fullName evidence="4">Oxidoreductase</fullName>
    </submittedName>
</protein>
<dbReference type="InterPro" id="IPR050463">
    <property type="entry name" value="Gfo/Idh/MocA_oxidrdct_glycsds"/>
</dbReference>
<reference evidence="4 5" key="1">
    <citation type="submission" date="2021-03" db="EMBL/GenBank/DDBJ databases">
        <title>Antimicrobial resistance genes in bacteria isolated from Japanese honey, and their potential for conferring macrolide and lincosamide resistance in the American foulbrood pathogen Paenibacillus larvae.</title>
        <authorList>
            <person name="Okamoto M."/>
            <person name="Kumagai M."/>
            <person name="Kanamori H."/>
            <person name="Takamatsu D."/>
        </authorList>
    </citation>
    <scope>NUCLEOTIDE SEQUENCE [LARGE SCALE GENOMIC DNA]</scope>
    <source>
        <strain evidence="4 5">J8TS2</strain>
    </source>
</reference>
<dbReference type="InterPro" id="IPR000683">
    <property type="entry name" value="Gfo/Idh/MocA-like_OxRdtase_N"/>
</dbReference>
<comment type="caution">
    <text evidence="4">The sequence shown here is derived from an EMBL/GenBank/DDBJ whole genome shotgun (WGS) entry which is preliminary data.</text>
</comment>
<dbReference type="PANTHER" id="PTHR43818">
    <property type="entry name" value="BCDNA.GH03377"/>
    <property type="match status" value="1"/>
</dbReference>
<evidence type="ECO:0000313" key="5">
    <source>
        <dbReference type="Proteomes" id="UP000679950"/>
    </source>
</evidence>
<dbReference type="Pfam" id="PF22725">
    <property type="entry name" value="GFO_IDH_MocA_C3"/>
    <property type="match status" value="1"/>
</dbReference>
<keyword evidence="5" id="KW-1185">Reference proteome</keyword>
<accession>A0ABQ4KMC6</accession>
<evidence type="ECO:0000259" key="3">
    <source>
        <dbReference type="Pfam" id="PF22725"/>
    </source>
</evidence>
<dbReference type="Gene3D" id="3.40.50.720">
    <property type="entry name" value="NAD(P)-binding Rossmann-like Domain"/>
    <property type="match status" value="1"/>
</dbReference>
<organism evidence="4 5">
    <name type="scientific">Lederbergia ruris</name>
    <dbReference type="NCBI Taxonomy" id="217495"/>
    <lineage>
        <taxon>Bacteria</taxon>
        <taxon>Bacillati</taxon>
        <taxon>Bacillota</taxon>
        <taxon>Bacilli</taxon>
        <taxon>Bacillales</taxon>
        <taxon>Bacillaceae</taxon>
        <taxon>Lederbergia</taxon>
    </lineage>
</organism>
<feature type="domain" description="Gfo/Idh/MocA-like oxidoreductase N-terminal" evidence="2">
    <location>
        <begin position="5"/>
        <end position="125"/>
    </location>
</feature>
<evidence type="ECO:0000259" key="2">
    <source>
        <dbReference type="Pfam" id="PF01408"/>
    </source>
</evidence>
<sequence length="339" mass="37401">MVFLLKVAVVGLRNIGKLHCRYYQEIPDVKLVAVCDLDEKLAEAAALLFGVTSYTDFNDLLENEDVDVVSIATGGIENGSHHFAPAMMAIEKGKDVLVEKPLSNQLSEAHEMIAFAKEKGVRLACNLNHRFAPTANKAKNWIEEGTLGSLLYVNMKLTIGNPNESTPWIHLRALHPHSIDVMRYFGGDIRRVQAFMTKAPGRNVWSTASINMEFSSGAVGHLTGSYDMDNRHPIEQCEVAGTKGRFVIDDVYNEVTLYPHQQSELTVIRNSVLTGMEGFNATFKNRLQTFINEIKLNVAPDEISGSGMEALAAQTVIEAAIRSQQNNGEVIEVRVQKGG</sequence>
<dbReference type="Pfam" id="PF01408">
    <property type="entry name" value="GFO_IDH_MocA"/>
    <property type="match status" value="1"/>
</dbReference>
<keyword evidence="1" id="KW-0560">Oxidoreductase</keyword>
<name>A0ABQ4KMC6_9BACI</name>
<dbReference type="InterPro" id="IPR036291">
    <property type="entry name" value="NAD(P)-bd_dom_sf"/>
</dbReference>
<dbReference type="SUPFAM" id="SSF51735">
    <property type="entry name" value="NAD(P)-binding Rossmann-fold domains"/>
    <property type="match status" value="1"/>
</dbReference>
<dbReference type="Proteomes" id="UP000679950">
    <property type="component" value="Unassembled WGS sequence"/>
</dbReference>
<gene>
    <name evidence="4" type="ORF">J8TS2_34010</name>
</gene>
<dbReference type="InterPro" id="IPR055170">
    <property type="entry name" value="GFO_IDH_MocA-like_dom"/>
</dbReference>
<dbReference type="SUPFAM" id="SSF55347">
    <property type="entry name" value="Glyceraldehyde-3-phosphate dehydrogenase-like, C-terminal domain"/>
    <property type="match status" value="1"/>
</dbReference>
<evidence type="ECO:0000313" key="4">
    <source>
        <dbReference type="EMBL" id="GIN59082.1"/>
    </source>
</evidence>
<dbReference type="EMBL" id="BORB01000035">
    <property type="protein sequence ID" value="GIN59082.1"/>
    <property type="molecule type" value="Genomic_DNA"/>
</dbReference>